<dbReference type="Proteomes" id="UP000183832">
    <property type="component" value="Unassembled WGS sequence"/>
</dbReference>
<feature type="transmembrane region" description="Helical" evidence="1">
    <location>
        <begin position="78"/>
        <end position="94"/>
    </location>
</feature>
<evidence type="ECO:0000256" key="1">
    <source>
        <dbReference type="SAM" id="Phobius"/>
    </source>
</evidence>
<keyword evidence="3" id="KW-1185">Reference proteome</keyword>
<keyword evidence="1" id="KW-0472">Membrane</keyword>
<proteinExistence type="predicted"/>
<organism evidence="2 3">
    <name type="scientific">Clunio marinus</name>
    <dbReference type="NCBI Taxonomy" id="568069"/>
    <lineage>
        <taxon>Eukaryota</taxon>
        <taxon>Metazoa</taxon>
        <taxon>Ecdysozoa</taxon>
        <taxon>Arthropoda</taxon>
        <taxon>Hexapoda</taxon>
        <taxon>Insecta</taxon>
        <taxon>Pterygota</taxon>
        <taxon>Neoptera</taxon>
        <taxon>Endopterygota</taxon>
        <taxon>Diptera</taxon>
        <taxon>Nematocera</taxon>
        <taxon>Chironomoidea</taxon>
        <taxon>Chironomidae</taxon>
        <taxon>Clunio</taxon>
    </lineage>
</organism>
<dbReference type="AlphaFoldDB" id="A0A1J1IX02"/>
<protein>
    <submittedName>
        <fullName evidence="2">CLUMA_CG017743, isoform A</fullName>
    </submittedName>
</protein>
<dbReference type="EMBL" id="CVRI01000063">
    <property type="protein sequence ID" value="CRL04679.1"/>
    <property type="molecule type" value="Genomic_DNA"/>
</dbReference>
<reference evidence="2 3" key="1">
    <citation type="submission" date="2015-04" db="EMBL/GenBank/DDBJ databases">
        <authorList>
            <person name="Syromyatnikov M.Y."/>
            <person name="Popov V.N."/>
        </authorList>
    </citation>
    <scope>NUCLEOTIDE SEQUENCE [LARGE SCALE GENOMIC DNA]</scope>
</reference>
<keyword evidence="1" id="KW-1133">Transmembrane helix</keyword>
<sequence>MLSIASEENIFARHLIFYEIIGRTKENVYTAYQSITQFPDKNCQSINQRVNQTTKSDKGTQRAQNKHQGFDQLSRRKVFLFWIFLTLFIFVVAREENFEGQSC</sequence>
<name>A0A1J1IX02_9DIPT</name>
<gene>
    <name evidence="2" type="ORF">CLUMA_CG017743</name>
</gene>
<evidence type="ECO:0000313" key="2">
    <source>
        <dbReference type="EMBL" id="CRL04679.1"/>
    </source>
</evidence>
<accession>A0A1J1IX02</accession>
<evidence type="ECO:0000313" key="3">
    <source>
        <dbReference type="Proteomes" id="UP000183832"/>
    </source>
</evidence>
<keyword evidence="1" id="KW-0812">Transmembrane</keyword>